<organism evidence="2 3">
    <name type="scientific">Portunus trituberculatus</name>
    <name type="common">Swimming crab</name>
    <name type="synonym">Neptunus trituberculatus</name>
    <dbReference type="NCBI Taxonomy" id="210409"/>
    <lineage>
        <taxon>Eukaryota</taxon>
        <taxon>Metazoa</taxon>
        <taxon>Ecdysozoa</taxon>
        <taxon>Arthropoda</taxon>
        <taxon>Crustacea</taxon>
        <taxon>Multicrustacea</taxon>
        <taxon>Malacostraca</taxon>
        <taxon>Eumalacostraca</taxon>
        <taxon>Eucarida</taxon>
        <taxon>Decapoda</taxon>
        <taxon>Pleocyemata</taxon>
        <taxon>Brachyura</taxon>
        <taxon>Eubrachyura</taxon>
        <taxon>Portunoidea</taxon>
        <taxon>Portunidae</taxon>
        <taxon>Portuninae</taxon>
        <taxon>Portunus</taxon>
    </lineage>
</organism>
<keyword evidence="3" id="KW-1185">Reference proteome</keyword>
<accession>A0A5B7KAL9</accession>
<comment type="caution">
    <text evidence="2">The sequence shown here is derived from an EMBL/GenBank/DDBJ whole genome shotgun (WGS) entry which is preliminary data.</text>
</comment>
<evidence type="ECO:0000313" key="3">
    <source>
        <dbReference type="Proteomes" id="UP000324222"/>
    </source>
</evidence>
<sequence>MTFAKLQPRSTSPGTIHLRPSWKKPPGRLLRSSPTIT</sequence>
<protein>
    <submittedName>
        <fullName evidence="2">Uncharacterized protein</fullName>
    </submittedName>
</protein>
<name>A0A5B7KAL9_PORTR</name>
<proteinExistence type="predicted"/>
<evidence type="ECO:0000313" key="2">
    <source>
        <dbReference type="EMBL" id="MPD02288.1"/>
    </source>
</evidence>
<reference evidence="2 3" key="1">
    <citation type="submission" date="2019-05" db="EMBL/GenBank/DDBJ databases">
        <title>Another draft genome of Portunus trituberculatus and its Hox gene families provides insights of decapod evolution.</title>
        <authorList>
            <person name="Jeong J.-H."/>
            <person name="Song I."/>
            <person name="Kim S."/>
            <person name="Choi T."/>
            <person name="Kim D."/>
            <person name="Ryu S."/>
            <person name="Kim W."/>
        </authorList>
    </citation>
    <scope>NUCLEOTIDE SEQUENCE [LARGE SCALE GENOMIC DNA]</scope>
    <source>
        <tissue evidence="2">Muscle</tissue>
    </source>
</reference>
<dbReference type="Proteomes" id="UP000324222">
    <property type="component" value="Unassembled WGS sequence"/>
</dbReference>
<dbReference type="AlphaFoldDB" id="A0A5B7KAL9"/>
<dbReference type="EMBL" id="VSRR010130745">
    <property type="protein sequence ID" value="MPD02288.1"/>
    <property type="molecule type" value="Genomic_DNA"/>
</dbReference>
<evidence type="ECO:0000256" key="1">
    <source>
        <dbReference type="SAM" id="MobiDB-lite"/>
    </source>
</evidence>
<gene>
    <name evidence="2" type="ORF">E2C01_097863</name>
</gene>
<feature type="region of interest" description="Disordered" evidence="1">
    <location>
        <begin position="1"/>
        <end position="37"/>
    </location>
</feature>